<proteinExistence type="predicted"/>
<accession>A0ACC0TXJ0</accession>
<comment type="caution">
    <text evidence="1">The sequence shown here is derived from an EMBL/GenBank/DDBJ whole genome shotgun (WGS) entry which is preliminary data.</text>
</comment>
<protein>
    <submittedName>
        <fullName evidence="1">Cytochrome P450</fullName>
    </submittedName>
</protein>
<organism evidence="1 2">
    <name type="scientific">Russula earlei</name>
    <dbReference type="NCBI Taxonomy" id="71964"/>
    <lineage>
        <taxon>Eukaryota</taxon>
        <taxon>Fungi</taxon>
        <taxon>Dikarya</taxon>
        <taxon>Basidiomycota</taxon>
        <taxon>Agaricomycotina</taxon>
        <taxon>Agaricomycetes</taxon>
        <taxon>Russulales</taxon>
        <taxon>Russulaceae</taxon>
        <taxon>Russula</taxon>
    </lineage>
</organism>
<dbReference type="Proteomes" id="UP001207468">
    <property type="component" value="Unassembled WGS sequence"/>
</dbReference>
<evidence type="ECO:0000313" key="1">
    <source>
        <dbReference type="EMBL" id="KAI9451204.1"/>
    </source>
</evidence>
<dbReference type="EMBL" id="JAGFNK010000387">
    <property type="protein sequence ID" value="KAI9451204.1"/>
    <property type="molecule type" value="Genomic_DNA"/>
</dbReference>
<keyword evidence="2" id="KW-1185">Reference proteome</keyword>
<evidence type="ECO:0000313" key="2">
    <source>
        <dbReference type="Proteomes" id="UP001207468"/>
    </source>
</evidence>
<gene>
    <name evidence="1" type="ORF">F5148DRAFT_1277749</name>
</gene>
<name>A0ACC0TXJ0_9AGAM</name>
<sequence>MLGILVVILSLPFIFPYILRRNLQDKDGHMIPPGPLLLYYFLRSYPERTLRAWSRIYGPLFSIWMGNQLFVVISDARIAKDLLVNNGAIFSSRKQYFIKSQTILHGRGITTTPYNDTWRQHRRIAMQLLSSKAIQSYAPVLDYEAHILIRSMYHQTKMGAIPINPANFVGRYTLNNMLTISFATRTGSTLDPLTERALAIATEFMNLTGPLSNIVDFIEPLQWIPTPKRSRARRLHDEIMNVYGTMIMQVKARMDAGEDIPDCLVKTLILTQEEEKLDWEDMCMLSVVFTLGGIQSMKSTILWFLALISLHPEIQARAHAELDRVTGREHWPRAEDEQRLQYIRAVIKETERSHSPFWVPPPHLSTEDFVYNGMYIPKNTAVVLNCYDIHHNEAKYPDPFSFNPDRFLGDTLTCVESSKVPNAVDLDHWAFGAGRRLCPAIHVAERELFLAISRLLWAFDIRPLPDEPISLEEYEGESGRTPVPFRVTLTPRHDRVQSLLEAVEEVTLMKI</sequence>
<reference evidence="1" key="1">
    <citation type="submission" date="2021-03" db="EMBL/GenBank/DDBJ databases">
        <title>Evolutionary priming and transition to the ectomycorrhizal habit in an iconic lineage of mushroom-forming fungi: is preadaptation a requirement?</title>
        <authorList>
            <consortium name="DOE Joint Genome Institute"/>
            <person name="Looney B.P."/>
            <person name="Miyauchi S."/>
            <person name="Morin E."/>
            <person name="Drula E."/>
            <person name="Courty P.E."/>
            <person name="Chicoki N."/>
            <person name="Fauchery L."/>
            <person name="Kohler A."/>
            <person name="Kuo A."/>
            <person name="LaButti K."/>
            <person name="Pangilinan J."/>
            <person name="Lipzen A."/>
            <person name="Riley R."/>
            <person name="Andreopoulos W."/>
            <person name="He G."/>
            <person name="Johnson J."/>
            <person name="Barry K.W."/>
            <person name="Grigoriev I.V."/>
            <person name="Nagy L."/>
            <person name="Hibbett D."/>
            <person name="Henrissat B."/>
            <person name="Matheny P.B."/>
            <person name="Labbe J."/>
            <person name="Martin A.F."/>
        </authorList>
    </citation>
    <scope>NUCLEOTIDE SEQUENCE</scope>
    <source>
        <strain evidence="1">BPL698</strain>
    </source>
</reference>